<feature type="domain" description="CRAL-TRIO" evidence="2">
    <location>
        <begin position="912"/>
        <end position="1082"/>
    </location>
</feature>
<name>W7TRN6_9STRA</name>
<accession>W7TRN6</accession>
<dbReference type="Pfam" id="PF00650">
    <property type="entry name" value="CRAL_TRIO"/>
    <property type="match status" value="1"/>
</dbReference>
<comment type="caution">
    <text evidence="3">The sequence shown here is derived from an EMBL/GenBank/DDBJ whole genome shotgun (WGS) entry which is preliminary data.</text>
</comment>
<sequence length="1138" mass="123383">MQIKRRRGVGSKISVSMEGFEAKPGVTAEGPAMEITGGGPNVSHAYGQKGRCASLHENPSRLPPYLAGQLPPGASQRTTPAGILRSHEKTKKSTTIGSFATDLEMHGRCEDSPPLLKLVALGGSDAVSPASTPTGSPCRSPSDQACASRDFHAVDPSVVLASSASSPPSLSSPSSPVCYNSQLHHLPGNHPQGLIIGPQRLSFMSRSTYAPHCPNLPPTIASAAATMPKSGKKGTTHLLAGGPAPQEEELEPEAEQQLQQRQYLRRDPQQPEQCRGGGEQEEEEAGPSSPRGARAATAVNPALGSPPSSTPPPSRRAVEALHNGPPAAAVSPSSAFLREKELLWKTRVPEFSLALPTPREDPTSVREEMLASTTALPVSQPVRFGAVIRLWVKEELEPGRPVDRERGGFLGYAARDLRRIQGALPQGGRLNVGMNDTFFVLPPYQSGRGWHVREAYFRVEDAAGGGQRREGETVRYGEELLLVDEEDNVMCHFRGRKHIRRKPRGTKGEMSVALLPPREDMLGSDVLYGDTNIRLQLATRRGLKTEAVALSALRRDSIDAVGGFLNCLGRGQELNFDIEHAPPHISEITLTTSMSHGHRHFLSRSHHHRVPWGQTVSFVTPSCQDHTAAAHEGCLLRVTLSNGSRLKMRQGHCVWTEMGEEEKDRGFEREPSGVWLPTKGIEGEDVDLLVRLVRTETAALDPRRHFPGATLSATSAGPNFSASSRLAPLTCNALLASLARRLPRDCPLLVHAALFLLLEALLAPGGPAGPAPLLARLATRKDTALAFSLACVLYAGLQWLLRRSRPDPRAPPVPAGATPASFASSLKRPQARDGLPATMLFDKWELLVLDWRPPLDAAAISPAGLPSPAPVPPTFLEAEKGDEVKARARWARTQAWRASHQVDQILAQPHPKFSLIKRHYPQAFHFRDKEGHVCFYELLGRLQVGELLRQGVSLSDLTEHVILQQEFLWGVLQPEQSDRVTLVLDLKGVSLADVTGEVVNVAKMAVGLTSTHYPARSCRTLILFVPGWFNLIFRFVKPMLNEDTRKKIVFLDEGAVRQGAMLEYIDAEFLPKEYGGTCEVPLGESPFEIQLRSIVEGAAAAGIKGEEDGGEEGLGEDEEGEKGSSDGPKIENGEDLIG</sequence>
<gene>
    <name evidence="3" type="ORF">Naga_100072g21</name>
</gene>
<feature type="compositionally biased region" description="Polar residues" evidence="1">
    <location>
        <begin position="129"/>
        <end position="145"/>
    </location>
</feature>
<dbReference type="EMBL" id="AZIL01000700">
    <property type="protein sequence ID" value="EWM26178.1"/>
    <property type="molecule type" value="Genomic_DNA"/>
</dbReference>
<reference evidence="3 4" key="1">
    <citation type="journal article" date="2014" name="Mol. Plant">
        <title>Chromosome Scale Genome Assembly and Transcriptome Profiling of Nannochloropsis gaditana in Nitrogen Depletion.</title>
        <authorList>
            <person name="Corteggiani Carpinelli E."/>
            <person name="Telatin A."/>
            <person name="Vitulo N."/>
            <person name="Forcato C."/>
            <person name="D'Angelo M."/>
            <person name="Schiavon R."/>
            <person name="Vezzi A."/>
            <person name="Giacometti G.M."/>
            <person name="Morosinotto T."/>
            <person name="Valle G."/>
        </authorList>
    </citation>
    <scope>NUCLEOTIDE SEQUENCE [LARGE SCALE GENOMIC DNA]</scope>
    <source>
        <strain evidence="3 4">B-31</strain>
    </source>
</reference>
<organism evidence="3 4">
    <name type="scientific">Nannochloropsis gaditana</name>
    <dbReference type="NCBI Taxonomy" id="72520"/>
    <lineage>
        <taxon>Eukaryota</taxon>
        <taxon>Sar</taxon>
        <taxon>Stramenopiles</taxon>
        <taxon>Ochrophyta</taxon>
        <taxon>Eustigmatophyceae</taxon>
        <taxon>Eustigmatales</taxon>
        <taxon>Monodopsidaceae</taxon>
        <taxon>Nannochloropsis</taxon>
    </lineage>
</organism>
<evidence type="ECO:0000259" key="2">
    <source>
        <dbReference type="PROSITE" id="PS50191"/>
    </source>
</evidence>
<dbReference type="AlphaFoldDB" id="W7TRN6"/>
<dbReference type="SMART" id="SM00516">
    <property type="entry name" value="SEC14"/>
    <property type="match status" value="1"/>
</dbReference>
<feature type="compositionally biased region" description="Basic and acidic residues" evidence="1">
    <location>
        <begin position="1121"/>
        <end position="1132"/>
    </location>
</feature>
<dbReference type="InterPro" id="IPR001251">
    <property type="entry name" value="CRAL-TRIO_dom"/>
</dbReference>
<dbReference type="OrthoDB" id="1434354at2759"/>
<feature type="region of interest" description="Disordered" evidence="1">
    <location>
        <begin position="125"/>
        <end position="146"/>
    </location>
</feature>
<evidence type="ECO:0000313" key="4">
    <source>
        <dbReference type="Proteomes" id="UP000019335"/>
    </source>
</evidence>
<dbReference type="PROSITE" id="PS50191">
    <property type="entry name" value="CRAL_TRIO"/>
    <property type="match status" value="1"/>
</dbReference>
<dbReference type="PANTHER" id="PTHR45657:SF1">
    <property type="entry name" value="CRAL-TRIO DOMAIN-CONTAINING PROTEIN YKL091C-RELATED"/>
    <property type="match status" value="1"/>
</dbReference>
<feature type="region of interest" description="Disordered" evidence="1">
    <location>
        <begin position="220"/>
        <end position="332"/>
    </location>
</feature>
<dbReference type="InterPro" id="IPR036865">
    <property type="entry name" value="CRAL-TRIO_dom_sf"/>
</dbReference>
<proteinExistence type="predicted"/>
<dbReference type="SUPFAM" id="SSF52087">
    <property type="entry name" value="CRAL/TRIO domain"/>
    <property type="match status" value="1"/>
</dbReference>
<dbReference type="Proteomes" id="UP000019335">
    <property type="component" value="Chromosome 9"/>
</dbReference>
<dbReference type="PANTHER" id="PTHR45657">
    <property type="entry name" value="CRAL-TRIO DOMAIN-CONTAINING PROTEIN YKL091C-RELATED"/>
    <property type="match status" value="1"/>
</dbReference>
<keyword evidence="4" id="KW-1185">Reference proteome</keyword>
<dbReference type="Gene3D" id="3.40.525.10">
    <property type="entry name" value="CRAL-TRIO lipid binding domain"/>
    <property type="match status" value="1"/>
</dbReference>
<feature type="compositionally biased region" description="Acidic residues" evidence="1">
    <location>
        <begin position="1108"/>
        <end position="1120"/>
    </location>
</feature>
<feature type="region of interest" description="Disordered" evidence="1">
    <location>
        <begin position="1101"/>
        <end position="1138"/>
    </location>
</feature>
<protein>
    <submittedName>
        <fullName evidence="3">Phosphoinositol transporter</fullName>
    </submittedName>
</protein>
<evidence type="ECO:0000256" key="1">
    <source>
        <dbReference type="SAM" id="MobiDB-lite"/>
    </source>
</evidence>
<evidence type="ECO:0000313" key="3">
    <source>
        <dbReference type="EMBL" id="EWM26178.1"/>
    </source>
</evidence>
<dbReference type="InterPro" id="IPR051026">
    <property type="entry name" value="PI/PC_transfer"/>
</dbReference>
<dbReference type="CDD" id="cd00170">
    <property type="entry name" value="SEC14"/>
    <property type="match status" value="1"/>
</dbReference>